<dbReference type="SFLD" id="SFLDG00358">
    <property type="entry name" value="Main_(cytGST)"/>
    <property type="match status" value="1"/>
</dbReference>
<dbReference type="STRING" id="1077348.A0A2G8S3S3"/>
<evidence type="ECO:0000259" key="4">
    <source>
        <dbReference type="PROSITE" id="PS50405"/>
    </source>
</evidence>
<dbReference type="PANTHER" id="PTHR44051">
    <property type="entry name" value="GLUTATHIONE S-TRANSFERASE-RELATED"/>
    <property type="match status" value="1"/>
</dbReference>
<evidence type="ECO:0000256" key="2">
    <source>
        <dbReference type="RuleBase" id="RU003494"/>
    </source>
</evidence>
<dbReference type="PANTHER" id="PTHR44051:SF3">
    <property type="entry name" value="TRANSCRIPTIONAL REGULATOR URE2"/>
    <property type="match status" value="1"/>
</dbReference>
<feature type="domain" description="GST C-terminal" evidence="4">
    <location>
        <begin position="96"/>
        <end position="239"/>
    </location>
</feature>
<dbReference type="SFLD" id="SFLDS00019">
    <property type="entry name" value="Glutathione_Transferase_(cytos"/>
    <property type="match status" value="1"/>
</dbReference>
<dbReference type="PROSITE" id="PS50405">
    <property type="entry name" value="GST_CTER"/>
    <property type="match status" value="1"/>
</dbReference>
<dbReference type="InterPro" id="IPR010987">
    <property type="entry name" value="Glutathione-S-Trfase_C-like"/>
</dbReference>
<accession>A0A2G8S3S3</accession>
<comment type="similarity">
    <text evidence="1 2">Belongs to the GST superfamily.</text>
</comment>
<dbReference type="InterPro" id="IPR036282">
    <property type="entry name" value="Glutathione-S-Trfase_C_sf"/>
</dbReference>
<protein>
    <submittedName>
        <fullName evidence="5">Uncharacterized protein</fullName>
    </submittedName>
</protein>
<dbReference type="InterPro" id="IPR004046">
    <property type="entry name" value="GST_C"/>
</dbReference>
<evidence type="ECO:0000256" key="1">
    <source>
        <dbReference type="ARBA" id="ARBA00007409"/>
    </source>
</evidence>
<dbReference type="CDD" id="cd03048">
    <property type="entry name" value="GST_N_Ure2p_like"/>
    <property type="match status" value="1"/>
</dbReference>
<dbReference type="SUPFAM" id="SSF47616">
    <property type="entry name" value="GST C-terminal domain-like"/>
    <property type="match status" value="1"/>
</dbReference>
<dbReference type="AlphaFoldDB" id="A0A2G8S3S3"/>
<keyword evidence="6" id="KW-1185">Reference proteome</keyword>
<dbReference type="SUPFAM" id="SSF52833">
    <property type="entry name" value="Thioredoxin-like"/>
    <property type="match status" value="1"/>
</dbReference>
<dbReference type="InterPro" id="IPR040079">
    <property type="entry name" value="Glutathione_S-Trfase"/>
</dbReference>
<dbReference type="OrthoDB" id="422574at2759"/>
<evidence type="ECO:0000313" key="6">
    <source>
        <dbReference type="Proteomes" id="UP000230002"/>
    </source>
</evidence>
<dbReference type="Proteomes" id="UP000230002">
    <property type="component" value="Unassembled WGS sequence"/>
</dbReference>
<evidence type="ECO:0000313" key="5">
    <source>
        <dbReference type="EMBL" id="PIL28384.1"/>
    </source>
</evidence>
<dbReference type="Pfam" id="PF02798">
    <property type="entry name" value="GST_N"/>
    <property type="match status" value="1"/>
</dbReference>
<feature type="domain" description="GST N-terminal" evidence="3">
    <location>
        <begin position="6"/>
        <end position="90"/>
    </location>
</feature>
<dbReference type="EMBL" id="AYKW01000024">
    <property type="protein sequence ID" value="PIL28384.1"/>
    <property type="molecule type" value="Genomic_DNA"/>
</dbReference>
<comment type="caution">
    <text evidence="5">The sequence shown here is derived from an EMBL/GenBank/DDBJ whole genome shotgun (WGS) entry which is preliminary data.</text>
</comment>
<sequence>MSPAHHFTLYTTKGLAPNGWKVMIVLEELGLDYHPVFLDFSKGEHKAEAHTQHNPNGRIPTLIDHKNGDLTVWESDAILTYLADKYDPAHKLSFARAEDKIHQLQWLFFQASGQGPYFGQAGWFLFFASEKLPSAIERYQKEVIRVLGVLEKALSSVPSSASAPAPASAHGGVPYLVGGKASVADLSFILWNEIAVSRLVKDFEGFDFGRDFPATYKWHTALTGRPAVEKVLEMWRATL</sequence>
<dbReference type="InterPro" id="IPR036249">
    <property type="entry name" value="Thioredoxin-like_sf"/>
</dbReference>
<dbReference type="Pfam" id="PF00043">
    <property type="entry name" value="GST_C"/>
    <property type="match status" value="1"/>
</dbReference>
<evidence type="ECO:0000259" key="3">
    <source>
        <dbReference type="PROSITE" id="PS50404"/>
    </source>
</evidence>
<dbReference type="Gene3D" id="1.20.1050.10">
    <property type="match status" value="1"/>
</dbReference>
<proteinExistence type="inferred from homology"/>
<name>A0A2G8S3S3_9APHY</name>
<dbReference type="InterPro" id="IPR004045">
    <property type="entry name" value="Glutathione_S-Trfase_N"/>
</dbReference>
<gene>
    <name evidence="5" type="ORF">GSI_09535</name>
</gene>
<dbReference type="Gene3D" id="3.40.30.10">
    <property type="entry name" value="Glutaredoxin"/>
    <property type="match status" value="1"/>
</dbReference>
<reference evidence="5 6" key="1">
    <citation type="journal article" date="2015" name="Sci. Rep.">
        <title>Chromosome-level genome map provides insights into diverse defense mechanisms in the medicinal fungus Ganoderma sinense.</title>
        <authorList>
            <person name="Zhu Y."/>
            <person name="Xu J."/>
            <person name="Sun C."/>
            <person name="Zhou S."/>
            <person name="Xu H."/>
            <person name="Nelson D.R."/>
            <person name="Qian J."/>
            <person name="Song J."/>
            <person name="Luo H."/>
            <person name="Xiang L."/>
            <person name="Li Y."/>
            <person name="Xu Z."/>
            <person name="Ji A."/>
            <person name="Wang L."/>
            <person name="Lu S."/>
            <person name="Hayward A."/>
            <person name="Sun W."/>
            <person name="Li X."/>
            <person name="Schwartz D.C."/>
            <person name="Wang Y."/>
            <person name="Chen S."/>
        </authorList>
    </citation>
    <scope>NUCLEOTIDE SEQUENCE [LARGE SCALE GENOMIC DNA]</scope>
    <source>
        <strain evidence="5 6">ZZ0214-1</strain>
    </source>
</reference>
<organism evidence="5 6">
    <name type="scientific">Ganoderma sinense ZZ0214-1</name>
    <dbReference type="NCBI Taxonomy" id="1077348"/>
    <lineage>
        <taxon>Eukaryota</taxon>
        <taxon>Fungi</taxon>
        <taxon>Dikarya</taxon>
        <taxon>Basidiomycota</taxon>
        <taxon>Agaricomycotina</taxon>
        <taxon>Agaricomycetes</taxon>
        <taxon>Polyporales</taxon>
        <taxon>Polyporaceae</taxon>
        <taxon>Ganoderma</taxon>
    </lineage>
</organism>
<dbReference type="PROSITE" id="PS50404">
    <property type="entry name" value="GST_NTER"/>
    <property type="match status" value="1"/>
</dbReference>